<evidence type="ECO:0000313" key="1">
    <source>
        <dbReference type="EMBL" id="GAF85493.1"/>
    </source>
</evidence>
<dbReference type="EMBL" id="BARS01001091">
    <property type="protein sequence ID" value="GAF85493.1"/>
    <property type="molecule type" value="Genomic_DNA"/>
</dbReference>
<name>X0SWE3_9ZZZZ</name>
<reference evidence="1" key="1">
    <citation type="journal article" date="2014" name="Front. Microbiol.">
        <title>High frequency of phylogenetically diverse reductive dehalogenase-homologous genes in deep subseafloor sedimentary metagenomes.</title>
        <authorList>
            <person name="Kawai M."/>
            <person name="Futagami T."/>
            <person name="Toyoda A."/>
            <person name="Takaki Y."/>
            <person name="Nishi S."/>
            <person name="Hori S."/>
            <person name="Arai W."/>
            <person name="Tsubouchi T."/>
            <person name="Morono Y."/>
            <person name="Uchiyama I."/>
            <person name="Ito T."/>
            <person name="Fujiyama A."/>
            <person name="Inagaki F."/>
            <person name="Takami H."/>
        </authorList>
    </citation>
    <scope>NUCLEOTIDE SEQUENCE</scope>
    <source>
        <strain evidence="1">Expedition CK06-06</strain>
    </source>
</reference>
<organism evidence="1">
    <name type="scientific">marine sediment metagenome</name>
    <dbReference type="NCBI Taxonomy" id="412755"/>
    <lineage>
        <taxon>unclassified sequences</taxon>
        <taxon>metagenomes</taxon>
        <taxon>ecological metagenomes</taxon>
    </lineage>
</organism>
<proteinExistence type="predicted"/>
<dbReference type="AlphaFoldDB" id="X0SWE3"/>
<sequence>MSSVPNNIIDMEAPRRELIESIPHTLPYFVEGYHTEIILAMEGQLAAIANSIRKFILARMAVEVPQLKVTVSKAVIERATKNTLRPPSQSAITPVRSFPVIIPAIPQAAISP</sequence>
<gene>
    <name evidence="1" type="ORF">S01H1_02298</name>
</gene>
<accession>X0SWE3</accession>
<comment type="caution">
    <text evidence="1">The sequence shown here is derived from an EMBL/GenBank/DDBJ whole genome shotgun (WGS) entry which is preliminary data.</text>
</comment>
<protein>
    <submittedName>
        <fullName evidence="1">Uncharacterized protein</fullName>
    </submittedName>
</protein>